<dbReference type="Proteomes" id="UP001141806">
    <property type="component" value="Unassembled WGS sequence"/>
</dbReference>
<dbReference type="OrthoDB" id="1611096at2759"/>
<dbReference type="PANTHER" id="PTHR47209:SF4">
    <property type="entry name" value="SEED DORMANCY CONTROL PROTEIN"/>
    <property type="match status" value="1"/>
</dbReference>
<dbReference type="GO" id="GO:0006351">
    <property type="term" value="P:DNA-templated transcription"/>
    <property type="evidence" value="ECO:0007669"/>
    <property type="project" value="InterPro"/>
</dbReference>
<dbReference type="Pfam" id="PF14144">
    <property type="entry name" value="DOG1"/>
    <property type="match status" value="1"/>
</dbReference>
<evidence type="ECO:0000313" key="4">
    <source>
        <dbReference type="Proteomes" id="UP001141806"/>
    </source>
</evidence>
<gene>
    <name evidence="3" type="ORF">NE237_025118</name>
</gene>
<organism evidence="3 4">
    <name type="scientific">Protea cynaroides</name>
    <dbReference type="NCBI Taxonomy" id="273540"/>
    <lineage>
        <taxon>Eukaryota</taxon>
        <taxon>Viridiplantae</taxon>
        <taxon>Streptophyta</taxon>
        <taxon>Embryophyta</taxon>
        <taxon>Tracheophyta</taxon>
        <taxon>Spermatophyta</taxon>
        <taxon>Magnoliopsida</taxon>
        <taxon>Proteales</taxon>
        <taxon>Proteaceae</taxon>
        <taxon>Protea</taxon>
    </lineage>
</organism>
<dbReference type="EMBL" id="JAMYWD010000010">
    <property type="protein sequence ID" value="KAJ4958007.1"/>
    <property type="molecule type" value="Genomic_DNA"/>
</dbReference>
<dbReference type="InterPro" id="IPR053293">
    <property type="entry name" value="OCM_Kinase"/>
</dbReference>
<dbReference type="GO" id="GO:0043565">
    <property type="term" value="F:sequence-specific DNA binding"/>
    <property type="evidence" value="ECO:0007669"/>
    <property type="project" value="InterPro"/>
</dbReference>
<evidence type="ECO:0000256" key="1">
    <source>
        <dbReference type="SAM" id="MobiDB-lite"/>
    </source>
</evidence>
<protein>
    <recommendedName>
        <fullName evidence="2">DOG1 domain-containing protein</fullName>
    </recommendedName>
</protein>
<feature type="domain" description="DOG1" evidence="2">
    <location>
        <begin position="57"/>
        <end position="274"/>
    </location>
</feature>
<sequence length="287" mass="32406">MKRTGPRLLSKANGEKGEGEDAEAKEEEKIDGNDDSDITTSFKCMSLHIKDSSKRGEKRSIEKYGQWRQEQRTRTAQMEKQLKATLVLEDMIEEQLRRLGSPSNRVRVPSRLEDVTELLMPKWMSPMEMASLVWIGDWRPSAILQLLGSLARSSAASWMVDPRSNERLLSELIHETRIEEAVLDEEMAEIQSNCILHLPFFNPEATNRSAALAAVQSEFKMIDRVITKAQQLRYKALQVAVTNLLNHTDAAQFLVDLAGIRDTIHQIAANQRLQKGPVSVIIKASGK</sequence>
<comment type="caution">
    <text evidence="3">The sequence shown here is derived from an EMBL/GenBank/DDBJ whole genome shotgun (WGS) entry which is preliminary data.</text>
</comment>
<dbReference type="PROSITE" id="PS51806">
    <property type="entry name" value="DOG1"/>
    <property type="match status" value="1"/>
</dbReference>
<name>A0A9Q0K093_9MAGN</name>
<evidence type="ECO:0000313" key="3">
    <source>
        <dbReference type="EMBL" id="KAJ4958007.1"/>
    </source>
</evidence>
<reference evidence="3" key="1">
    <citation type="journal article" date="2023" name="Plant J.">
        <title>The genome of the king protea, Protea cynaroides.</title>
        <authorList>
            <person name="Chang J."/>
            <person name="Duong T.A."/>
            <person name="Schoeman C."/>
            <person name="Ma X."/>
            <person name="Roodt D."/>
            <person name="Barker N."/>
            <person name="Li Z."/>
            <person name="Van de Peer Y."/>
            <person name="Mizrachi E."/>
        </authorList>
    </citation>
    <scope>NUCLEOTIDE SEQUENCE</scope>
    <source>
        <tissue evidence="3">Young leaves</tissue>
    </source>
</reference>
<accession>A0A9Q0K093</accession>
<dbReference type="InterPro" id="IPR025422">
    <property type="entry name" value="TGA_domain"/>
</dbReference>
<proteinExistence type="predicted"/>
<evidence type="ECO:0000259" key="2">
    <source>
        <dbReference type="PROSITE" id="PS51806"/>
    </source>
</evidence>
<dbReference type="PANTHER" id="PTHR47209">
    <property type="entry name" value="OS06G0639500 PROTEIN"/>
    <property type="match status" value="1"/>
</dbReference>
<feature type="region of interest" description="Disordered" evidence="1">
    <location>
        <begin position="1"/>
        <end position="38"/>
    </location>
</feature>
<dbReference type="AlphaFoldDB" id="A0A9Q0K093"/>
<keyword evidence="4" id="KW-1185">Reference proteome</keyword>